<feature type="transmembrane region" description="Helical" evidence="3">
    <location>
        <begin position="87"/>
        <end position="108"/>
    </location>
</feature>
<dbReference type="PANTHER" id="PTHR30576:SF0">
    <property type="entry name" value="UNDECAPRENYL-PHOSPHATE N-ACETYLGALACTOSAMINYL 1-PHOSPHATE TRANSFERASE-RELATED"/>
    <property type="match status" value="1"/>
</dbReference>
<evidence type="ECO:0000256" key="1">
    <source>
        <dbReference type="ARBA" id="ARBA00006464"/>
    </source>
</evidence>
<protein>
    <submittedName>
        <fullName evidence="5">Sugar transferase</fullName>
    </submittedName>
</protein>
<comment type="caution">
    <text evidence="5">The sequence shown here is derived from an EMBL/GenBank/DDBJ whole genome shotgun (WGS) entry which is preliminary data.</text>
</comment>
<feature type="domain" description="Bacterial sugar transferase" evidence="4">
    <location>
        <begin position="82"/>
        <end position="128"/>
    </location>
</feature>
<proteinExistence type="inferred from homology"/>
<keyword evidence="6" id="KW-1185">Reference proteome</keyword>
<dbReference type="AlphaFoldDB" id="A0A1C3EFW5"/>
<reference evidence="5 6" key="1">
    <citation type="submission" date="2016-05" db="EMBL/GenBank/DDBJ databases">
        <title>Genomic and physiological characterization of Planctopirus sp. isolated from fresh water lake.</title>
        <authorList>
            <person name="Subhash Y."/>
            <person name="Ramana C."/>
        </authorList>
    </citation>
    <scope>NUCLEOTIDE SEQUENCE [LARGE SCALE GENOMIC DNA]</scope>
    <source>
        <strain evidence="5 6">JC280</strain>
    </source>
</reference>
<accession>A0A1C3EFW5</accession>
<gene>
    <name evidence="5" type="ORF">A6X21_21510</name>
</gene>
<keyword evidence="5" id="KW-0808">Transferase</keyword>
<sequence length="306" mass="34438">MSATILEKPHSTIATPQDQISTTLPNPSARERHDLGGSEFADLYDQYVADDSTIPPQWLTQLKLEKTRRSTRCLSEGTRLAKRVMDIVGALVLIAATAPLMVLAAILVRVSSPGPIIFCQTRVGLNQRKSGRRDRRNQRQAALPPGVERRHPENNRRKEDGYGKPFTLYKFRTMRTDAEKNGAQFAVQGDPRVTPAGRFMRKTRLDELPQLWNVLKGEMSLVGPRPERPEFIEKLSAEIPNYINRLGLKPGLTGLAQVINGYDNDIESFRRKVNLDLLYLQNCSIWNDLKILLRTVRVVLTGSGAL</sequence>
<keyword evidence="3" id="KW-0812">Transmembrane</keyword>
<feature type="compositionally biased region" description="Basic and acidic residues" evidence="2">
    <location>
        <begin position="147"/>
        <end position="162"/>
    </location>
</feature>
<dbReference type="Proteomes" id="UP000094828">
    <property type="component" value="Unassembled WGS sequence"/>
</dbReference>
<dbReference type="InterPro" id="IPR003362">
    <property type="entry name" value="Bact_transf"/>
</dbReference>
<comment type="similarity">
    <text evidence="1">Belongs to the bacterial sugar transferase family.</text>
</comment>
<evidence type="ECO:0000259" key="4">
    <source>
        <dbReference type="Pfam" id="PF02397"/>
    </source>
</evidence>
<dbReference type="RefSeq" id="WP_068847628.1">
    <property type="nucleotide sequence ID" value="NZ_LYDR01000071.1"/>
</dbReference>
<feature type="region of interest" description="Disordered" evidence="2">
    <location>
        <begin position="127"/>
        <end position="163"/>
    </location>
</feature>
<dbReference type="GO" id="GO:0016780">
    <property type="term" value="F:phosphotransferase activity, for other substituted phosphate groups"/>
    <property type="evidence" value="ECO:0007669"/>
    <property type="project" value="TreeGrafter"/>
</dbReference>
<feature type="compositionally biased region" description="Basic residues" evidence="2">
    <location>
        <begin position="129"/>
        <end position="138"/>
    </location>
</feature>
<dbReference type="Pfam" id="PF02397">
    <property type="entry name" value="Bac_transf"/>
    <property type="match status" value="2"/>
</dbReference>
<name>A0A1C3EFW5_9PLAN</name>
<keyword evidence="3" id="KW-0472">Membrane</keyword>
<evidence type="ECO:0000313" key="6">
    <source>
        <dbReference type="Proteomes" id="UP000094828"/>
    </source>
</evidence>
<dbReference type="STRING" id="1841610.A6X21_21510"/>
<dbReference type="OrthoDB" id="9766874at2"/>
<dbReference type="PANTHER" id="PTHR30576">
    <property type="entry name" value="COLANIC BIOSYNTHESIS UDP-GLUCOSE LIPID CARRIER TRANSFERASE"/>
    <property type="match status" value="1"/>
</dbReference>
<dbReference type="EMBL" id="LYDR01000071">
    <property type="protein sequence ID" value="ODA32094.1"/>
    <property type="molecule type" value="Genomic_DNA"/>
</dbReference>
<evidence type="ECO:0000256" key="2">
    <source>
        <dbReference type="SAM" id="MobiDB-lite"/>
    </source>
</evidence>
<evidence type="ECO:0000313" key="5">
    <source>
        <dbReference type="EMBL" id="ODA32094.1"/>
    </source>
</evidence>
<feature type="domain" description="Bacterial sugar transferase" evidence="4">
    <location>
        <begin position="162"/>
        <end position="300"/>
    </location>
</feature>
<organism evidence="5 6">
    <name type="scientific">Planctopirus hydrillae</name>
    <dbReference type="NCBI Taxonomy" id="1841610"/>
    <lineage>
        <taxon>Bacteria</taxon>
        <taxon>Pseudomonadati</taxon>
        <taxon>Planctomycetota</taxon>
        <taxon>Planctomycetia</taxon>
        <taxon>Planctomycetales</taxon>
        <taxon>Planctomycetaceae</taxon>
        <taxon>Planctopirus</taxon>
    </lineage>
</organism>
<keyword evidence="3" id="KW-1133">Transmembrane helix</keyword>
<evidence type="ECO:0000256" key="3">
    <source>
        <dbReference type="SAM" id="Phobius"/>
    </source>
</evidence>